<reference evidence="5" key="1">
    <citation type="submission" date="2017-01" db="EMBL/GenBank/DDBJ databases">
        <authorList>
            <person name="Varghese N."/>
            <person name="Submissions S."/>
        </authorList>
    </citation>
    <scope>NUCLEOTIDE SEQUENCE [LARGE SCALE GENOMIC DNA]</scope>
    <source>
        <strain evidence="5">DSM 24913</strain>
    </source>
</reference>
<protein>
    <submittedName>
        <fullName evidence="4">Lysophospholipase, alpha-beta hydrolase superfamily</fullName>
    </submittedName>
</protein>
<dbReference type="RefSeq" id="WP_076514835.1">
    <property type="nucleotide sequence ID" value="NZ_FTOH01000003.1"/>
</dbReference>
<dbReference type="OrthoDB" id="7813811at2"/>
<dbReference type="Proteomes" id="UP000185639">
    <property type="component" value="Unassembled WGS sequence"/>
</dbReference>
<dbReference type="Gene3D" id="3.40.50.1820">
    <property type="entry name" value="alpha/beta hydrolase"/>
    <property type="match status" value="2"/>
</dbReference>
<dbReference type="GO" id="GO:0016042">
    <property type="term" value="P:lipid catabolic process"/>
    <property type="evidence" value="ECO:0007669"/>
    <property type="project" value="UniProtKB-KW"/>
</dbReference>
<proteinExistence type="predicted"/>
<organism evidence="4 5">
    <name type="scientific">Thalassolituus maritimus</name>
    <dbReference type="NCBI Taxonomy" id="484498"/>
    <lineage>
        <taxon>Bacteria</taxon>
        <taxon>Pseudomonadati</taxon>
        <taxon>Pseudomonadota</taxon>
        <taxon>Gammaproteobacteria</taxon>
        <taxon>Oceanospirillales</taxon>
        <taxon>Oceanospirillaceae</taxon>
        <taxon>Thalassolituus</taxon>
    </lineage>
</organism>
<dbReference type="PANTHER" id="PTHR11005">
    <property type="entry name" value="LYSOSOMAL ACID LIPASE-RELATED"/>
    <property type="match status" value="1"/>
</dbReference>
<name>A0A1N7L859_9GAMM</name>
<dbReference type="SUPFAM" id="SSF53474">
    <property type="entry name" value="alpha/beta-Hydrolases"/>
    <property type="match status" value="1"/>
</dbReference>
<evidence type="ECO:0000256" key="2">
    <source>
        <dbReference type="ARBA" id="ARBA00023098"/>
    </source>
</evidence>
<keyword evidence="5" id="KW-1185">Reference proteome</keyword>
<keyword evidence="1" id="KW-0442">Lipid degradation</keyword>
<feature type="domain" description="AB hydrolase-1" evidence="3">
    <location>
        <begin position="60"/>
        <end position="272"/>
    </location>
</feature>
<dbReference type="GO" id="GO:0016787">
    <property type="term" value="F:hydrolase activity"/>
    <property type="evidence" value="ECO:0007669"/>
    <property type="project" value="UniProtKB-KW"/>
</dbReference>
<evidence type="ECO:0000259" key="3">
    <source>
        <dbReference type="Pfam" id="PF12697"/>
    </source>
</evidence>
<evidence type="ECO:0000313" key="4">
    <source>
        <dbReference type="EMBL" id="SIS70042.1"/>
    </source>
</evidence>
<gene>
    <name evidence="4" type="ORF">SAMN05421686_103344</name>
</gene>
<dbReference type="EMBL" id="FTOH01000003">
    <property type="protein sequence ID" value="SIS70042.1"/>
    <property type="molecule type" value="Genomic_DNA"/>
</dbReference>
<accession>A0A1N7L859</accession>
<dbReference type="InterPro" id="IPR029058">
    <property type="entry name" value="AB_hydrolase_fold"/>
</dbReference>
<dbReference type="Pfam" id="PF12697">
    <property type="entry name" value="Abhydrolase_6"/>
    <property type="match status" value="1"/>
</dbReference>
<dbReference type="STRING" id="484498.SAMN05421686_103344"/>
<keyword evidence="2" id="KW-0443">Lipid metabolism</keyword>
<sequence>MKSSSSLFPVTLARADILGDLSEDIYLVKHNRDPDPSVQIALSRIGLAGKEQGEDRGFPVVLVHGSFTNKGFWLSAKGRGMARFLVDKGFDVWLYEHRGHGQSPRNDDYQKNTVERYARFDVPAVHEFIHEQSGRYPAWLGHSLGGTIIATAISGGFLTSLPAFAMFGTQVVRPNMALQVPLAGPIARALVSFRKELDGRQMKIGPENEPAGVINEYLARHSLLGRWKLPSTGEALLPKWKEATVPLLGVSAAGDTTDPAKYCQRFYRMYGGPKEELLLGVESGFSKDFAHIDMLIGEDAEREVWPRVSNWLGAYAS</sequence>
<keyword evidence="4" id="KW-0378">Hydrolase</keyword>
<evidence type="ECO:0000313" key="5">
    <source>
        <dbReference type="Proteomes" id="UP000185639"/>
    </source>
</evidence>
<dbReference type="InterPro" id="IPR000073">
    <property type="entry name" value="AB_hydrolase_1"/>
</dbReference>
<evidence type="ECO:0000256" key="1">
    <source>
        <dbReference type="ARBA" id="ARBA00022963"/>
    </source>
</evidence>
<dbReference type="AlphaFoldDB" id="A0A1N7L859"/>